<dbReference type="InterPro" id="IPR007627">
    <property type="entry name" value="RNA_pol_sigma70_r2"/>
</dbReference>
<protein>
    <submittedName>
        <fullName evidence="8">ECF RNA polymerase sigma-E factor</fullName>
    </submittedName>
</protein>
<dbReference type="AlphaFoldDB" id="A0A518JLV7"/>
<organism evidence="8 9">
    <name type="scientific">Rosistilla carotiformis</name>
    <dbReference type="NCBI Taxonomy" id="2528017"/>
    <lineage>
        <taxon>Bacteria</taxon>
        <taxon>Pseudomonadati</taxon>
        <taxon>Planctomycetota</taxon>
        <taxon>Planctomycetia</taxon>
        <taxon>Pirellulales</taxon>
        <taxon>Pirellulaceae</taxon>
        <taxon>Rosistilla</taxon>
    </lineage>
</organism>
<sequence length="208" mass="23647">MSESSDEQTDDSLVERVLGGDRAALEELLLRNYDWMERYVKRFLPASNRSTLSPEDIIQDVYLQVFRKIGSFEPQGRGQLFAWLQTIARNTVFDALRKVKRSPSALCSQVAAGSESGELKGLIEELAVDKNSRVTQFAREKELRSAFWVAMGTLPTEYRQAVELLYVQELPIDEVAAQMGKTVDAIRGIRMRARKQLQASLVRLSRYV</sequence>
<dbReference type="InterPro" id="IPR013325">
    <property type="entry name" value="RNA_pol_sigma_r2"/>
</dbReference>
<dbReference type="Gene3D" id="1.10.1740.10">
    <property type="match status" value="1"/>
</dbReference>
<comment type="similarity">
    <text evidence="1">Belongs to the sigma-70 factor family. ECF subfamily.</text>
</comment>
<feature type="domain" description="RNA polymerase sigma factor 70 region 4 type 2" evidence="7">
    <location>
        <begin position="147"/>
        <end position="197"/>
    </location>
</feature>
<dbReference type="GO" id="GO:0003677">
    <property type="term" value="F:DNA binding"/>
    <property type="evidence" value="ECO:0007669"/>
    <property type="project" value="UniProtKB-KW"/>
</dbReference>
<evidence type="ECO:0000313" key="8">
    <source>
        <dbReference type="EMBL" id="QDV66477.1"/>
    </source>
</evidence>
<evidence type="ECO:0000256" key="1">
    <source>
        <dbReference type="ARBA" id="ARBA00010641"/>
    </source>
</evidence>
<dbReference type="OrthoDB" id="9795666at2"/>
<dbReference type="PANTHER" id="PTHR43133">
    <property type="entry name" value="RNA POLYMERASE ECF-TYPE SIGMA FACTO"/>
    <property type="match status" value="1"/>
</dbReference>
<dbReference type="NCBIfam" id="TIGR02937">
    <property type="entry name" value="sigma70-ECF"/>
    <property type="match status" value="1"/>
</dbReference>
<keyword evidence="3" id="KW-0731">Sigma factor</keyword>
<dbReference type="EMBL" id="CP036348">
    <property type="protein sequence ID" value="QDV66477.1"/>
    <property type="molecule type" value="Genomic_DNA"/>
</dbReference>
<evidence type="ECO:0000259" key="6">
    <source>
        <dbReference type="Pfam" id="PF04542"/>
    </source>
</evidence>
<dbReference type="Pfam" id="PF08281">
    <property type="entry name" value="Sigma70_r4_2"/>
    <property type="match status" value="1"/>
</dbReference>
<evidence type="ECO:0000256" key="4">
    <source>
        <dbReference type="ARBA" id="ARBA00023125"/>
    </source>
</evidence>
<reference evidence="8 9" key="1">
    <citation type="submission" date="2019-02" db="EMBL/GenBank/DDBJ databases">
        <title>Deep-cultivation of Planctomycetes and their phenomic and genomic characterization uncovers novel biology.</title>
        <authorList>
            <person name="Wiegand S."/>
            <person name="Jogler M."/>
            <person name="Boedeker C."/>
            <person name="Pinto D."/>
            <person name="Vollmers J."/>
            <person name="Rivas-Marin E."/>
            <person name="Kohn T."/>
            <person name="Peeters S.H."/>
            <person name="Heuer A."/>
            <person name="Rast P."/>
            <person name="Oberbeckmann S."/>
            <person name="Bunk B."/>
            <person name="Jeske O."/>
            <person name="Meyerdierks A."/>
            <person name="Storesund J.E."/>
            <person name="Kallscheuer N."/>
            <person name="Luecker S."/>
            <person name="Lage O.M."/>
            <person name="Pohl T."/>
            <person name="Merkel B.J."/>
            <person name="Hornburger P."/>
            <person name="Mueller R.-W."/>
            <person name="Bruemmer F."/>
            <person name="Labrenz M."/>
            <person name="Spormann A.M."/>
            <person name="Op den Camp H."/>
            <person name="Overmann J."/>
            <person name="Amann R."/>
            <person name="Jetten M.S.M."/>
            <person name="Mascher T."/>
            <person name="Medema M.H."/>
            <person name="Devos D.P."/>
            <person name="Kaster A.-K."/>
            <person name="Ovreas L."/>
            <person name="Rohde M."/>
            <person name="Galperin M.Y."/>
            <person name="Jogler C."/>
        </authorList>
    </citation>
    <scope>NUCLEOTIDE SEQUENCE [LARGE SCALE GENOMIC DNA]</scope>
    <source>
        <strain evidence="8 9">Poly24</strain>
    </source>
</reference>
<dbReference type="GO" id="GO:0016987">
    <property type="term" value="F:sigma factor activity"/>
    <property type="evidence" value="ECO:0007669"/>
    <property type="project" value="UniProtKB-KW"/>
</dbReference>
<keyword evidence="2" id="KW-0805">Transcription regulation</keyword>
<keyword evidence="5" id="KW-0804">Transcription</keyword>
<dbReference type="InterPro" id="IPR013324">
    <property type="entry name" value="RNA_pol_sigma_r3/r4-like"/>
</dbReference>
<keyword evidence="9" id="KW-1185">Reference proteome</keyword>
<dbReference type="KEGG" id="rcf:Poly24_01630"/>
<accession>A0A518JLV7</accession>
<dbReference type="CDD" id="cd06171">
    <property type="entry name" value="Sigma70_r4"/>
    <property type="match status" value="1"/>
</dbReference>
<dbReference type="InterPro" id="IPR039425">
    <property type="entry name" value="RNA_pol_sigma-70-like"/>
</dbReference>
<dbReference type="RefSeq" id="WP_145089089.1">
    <property type="nucleotide sequence ID" value="NZ_CP036348.1"/>
</dbReference>
<feature type="domain" description="RNA polymerase sigma-70 region 2" evidence="6">
    <location>
        <begin position="30"/>
        <end position="101"/>
    </location>
</feature>
<proteinExistence type="inferred from homology"/>
<name>A0A518JLV7_9BACT</name>
<evidence type="ECO:0000259" key="7">
    <source>
        <dbReference type="Pfam" id="PF08281"/>
    </source>
</evidence>
<keyword evidence="4" id="KW-0238">DNA-binding</keyword>
<gene>
    <name evidence="8" type="primary">rpoE_1</name>
    <name evidence="8" type="ORF">Poly24_01630</name>
</gene>
<evidence type="ECO:0000313" key="9">
    <source>
        <dbReference type="Proteomes" id="UP000315082"/>
    </source>
</evidence>
<dbReference type="PANTHER" id="PTHR43133:SF8">
    <property type="entry name" value="RNA POLYMERASE SIGMA FACTOR HI_1459-RELATED"/>
    <property type="match status" value="1"/>
</dbReference>
<evidence type="ECO:0000256" key="3">
    <source>
        <dbReference type="ARBA" id="ARBA00023082"/>
    </source>
</evidence>
<evidence type="ECO:0000256" key="5">
    <source>
        <dbReference type="ARBA" id="ARBA00023163"/>
    </source>
</evidence>
<dbReference type="Gene3D" id="1.10.10.10">
    <property type="entry name" value="Winged helix-like DNA-binding domain superfamily/Winged helix DNA-binding domain"/>
    <property type="match status" value="1"/>
</dbReference>
<dbReference type="InterPro" id="IPR014284">
    <property type="entry name" value="RNA_pol_sigma-70_dom"/>
</dbReference>
<dbReference type="InterPro" id="IPR036388">
    <property type="entry name" value="WH-like_DNA-bd_sf"/>
</dbReference>
<dbReference type="SUPFAM" id="SSF88946">
    <property type="entry name" value="Sigma2 domain of RNA polymerase sigma factors"/>
    <property type="match status" value="1"/>
</dbReference>
<dbReference type="Proteomes" id="UP000315082">
    <property type="component" value="Chromosome"/>
</dbReference>
<dbReference type="GO" id="GO:0006352">
    <property type="term" value="P:DNA-templated transcription initiation"/>
    <property type="evidence" value="ECO:0007669"/>
    <property type="project" value="InterPro"/>
</dbReference>
<dbReference type="SUPFAM" id="SSF88659">
    <property type="entry name" value="Sigma3 and sigma4 domains of RNA polymerase sigma factors"/>
    <property type="match status" value="1"/>
</dbReference>
<dbReference type="Pfam" id="PF04542">
    <property type="entry name" value="Sigma70_r2"/>
    <property type="match status" value="1"/>
</dbReference>
<dbReference type="InterPro" id="IPR013249">
    <property type="entry name" value="RNA_pol_sigma70_r4_t2"/>
</dbReference>
<evidence type="ECO:0000256" key="2">
    <source>
        <dbReference type="ARBA" id="ARBA00023015"/>
    </source>
</evidence>